<dbReference type="Pfam" id="PF12796">
    <property type="entry name" value="Ank_2"/>
    <property type="match status" value="1"/>
</dbReference>
<dbReference type="SUPFAM" id="SSF48403">
    <property type="entry name" value="Ankyrin repeat"/>
    <property type="match status" value="1"/>
</dbReference>
<dbReference type="InterPro" id="IPR002110">
    <property type="entry name" value="Ankyrin_rpt"/>
</dbReference>
<proteinExistence type="predicted"/>
<dbReference type="PANTHER" id="PTHR24171">
    <property type="entry name" value="ANKYRIN REPEAT DOMAIN-CONTAINING PROTEIN 39-RELATED"/>
    <property type="match status" value="1"/>
</dbReference>
<evidence type="ECO:0000313" key="4">
    <source>
        <dbReference type="EMBL" id="TWT98427.1"/>
    </source>
</evidence>
<comment type="caution">
    <text evidence="4">The sequence shown here is derived from an EMBL/GenBank/DDBJ whole genome shotgun (WGS) entry which is preliminary data.</text>
</comment>
<evidence type="ECO:0000256" key="2">
    <source>
        <dbReference type="ARBA" id="ARBA00023043"/>
    </source>
</evidence>
<dbReference type="InterPro" id="IPR036770">
    <property type="entry name" value="Ankyrin_rpt-contain_sf"/>
</dbReference>
<keyword evidence="5" id="KW-1185">Reference proteome</keyword>
<evidence type="ECO:0000256" key="3">
    <source>
        <dbReference type="PROSITE-ProRule" id="PRU00023"/>
    </source>
</evidence>
<dbReference type="Proteomes" id="UP000320176">
    <property type="component" value="Unassembled WGS sequence"/>
</dbReference>
<feature type="repeat" description="ANK" evidence="3">
    <location>
        <begin position="187"/>
        <end position="219"/>
    </location>
</feature>
<feature type="repeat" description="ANK" evidence="3">
    <location>
        <begin position="221"/>
        <end position="253"/>
    </location>
</feature>
<dbReference type="Gene3D" id="1.25.40.20">
    <property type="entry name" value="Ankyrin repeat-containing domain"/>
    <property type="match status" value="1"/>
</dbReference>
<accession>A0A5C6AG71</accession>
<organism evidence="4 5">
    <name type="scientific">Stieleria varia</name>
    <dbReference type="NCBI Taxonomy" id="2528005"/>
    <lineage>
        <taxon>Bacteria</taxon>
        <taxon>Pseudomonadati</taxon>
        <taxon>Planctomycetota</taxon>
        <taxon>Planctomycetia</taxon>
        <taxon>Pirellulales</taxon>
        <taxon>Pirellulaceae</taxon>
        <taxon>Stieleria</taxon>
    </lineage>
</organism>
<dbReference type="EMBL" id="SJPN01000006">
    <property type="protein sequence ID" value="TWT98427.1"/>
    <property type="molecule type" value="Genomic_DNA"/>
</dbReference>
<dbReference type="AlphaFoldDB" id="A0A5C6AG71"/>
<evidence type="ECO:0000313" key="5">
    <source>
        <dbReference type="Proteomes" id="UP000320176"/>
    </source>
</evidence>
<name>A0A5C6AG71_9BACT</name>
<reference evidence="4 5" key="1">
    <citation type="submission" date="2019-02" db="EMBL/GenBank/DDBJ databases">
        <title>Deep-cultivation of Planctomycetes and their phenomic and genomic characterization uncovers novel biology.</title>
        <authorList>
            <person name="Wiegand S."/>
            <person name="Jogler M."/>
            <person name="Boedeker C."/>
            <person name="Pinto D."/>
            <person name="Vollmers J."/>
            <person name="Rivas-Marin E."/>
            <person name="Kohn T."/>
            <person name="Peeters S.H."/>
            <person name="Heuer A."/>
            <person name="Rast P."/>
            <person name="Oberbeckmann S."/>
            <person name="Bunk B."/>
            <person name="Jeske O."/>
            <person name="Meyerdierks A."/>
            <person name="Storesund J.E."/>
            <person name="Kallscheuer N."/>
            <person name="Luecker S."/>
            <person name="Lage O.M."/>
            <person name="Pohl T."/>
            <person name="Merkel B.J."/>
            <person name="Hornburger P."/>
            <person name="Mueller R.-W."/>
            <person name="Bruemmer F."/>
            <person name="Labrenz M."/>
            <person name="Spormann A.M."/>
            <person name="Op Den Camp H."/>
            <person name="Overmann J."/>
            <person name="Amann R."/>
            <person name="Jetten M.S.M."/>
            <person name="Mascher T."/>
            <person name="Medema M.H."/>
            <person name="Devos D.P."/>
            <person name="Kaster A.-K."/>
            <person name="Ovreas L."/>
            <person name="Rohde M."/>
            <person name="Galperin M.Y."/>
            <person name="Jogler C."/>
        </authorList>
    </citation>
    <scope>NUCLEOTIDE SEQUENCE [LARGE SCALE GENOMIC DNA]</scope>
    <source>
        <strain evidence="4 5">Pla52n</strain>
    </source>
</reference>
<protein>
    <submittedName>
        <fullName evidence="4">Ankyrin repeats (3 copies)</fullName>
    </submittedName>
</protein>
<keyword evidence="1" id="KW-0677">Repeat</keyword>
<dbReference type="PROSITE" id="PS50297">
    <property type="entry name" value="ANK_REP_REGION"/>
    <property type="match status" value="1"/>
</dbReference>
<dbReference type="Pfam" id="PF00023">
    <property type="entry name" value="Ank"/>
    <property type="match status" value="1"/>
</dbReference>
<evidence type="ECO:0000256" key="1">
    <source>
        <dbReference type="ARBA" id="ARBA00022737"/>
    </source>
</evidence>
<keyword evidence="2 3" id="KW-0040">ANK repeat</keyword>
<sequence>MASWGNISQMATAVCGWNCFDPPRCVRRRGFKSIKTQSGGGYRYSMYHNSPLLRTVEFPHPVLALVWSPMRNSMTRIVLGRDGFILAENLGTRVDRVCTLSRTENRDSRPVDAGRCRTEMHALKGFAVLLFFSVVLLGCGEPSLSDAALSLSDDSPVFSRAAILSTSFIKQRLDAGLDPNVRNTDPAGDALLTYVVRNNAIDTVDLLLRRGADVSIRSKMTKKTPLFQAAFDGRFEISWLLIDAGADPNASDDFGNNALREAILGKRPRLVRLLLRSGADPLQKNADGQTMADIAVNEGPREIAQLFQADK</sequence>
<dbReference type="SMART" id="SM00248">
    <property type="entry name" value="ANK"/>
    <property type="match status" value="3"/>
</dbReference>
<gene>
    <name evidence="4" type="ORF">Pla52n_49410</name>
</gene>
<dbReference type="PROSITE" id="PS50088">
    <property type="entry name" value="ANK_REPEAT"/>
    <property type="match status" value="2"/>
</dbReference>